<comment type="caution">
    <text evidence="1">The sequence shown here is derived from an EMBL/GenBank/DDBJ whole genome shotgun (WGS) entry which is preliminary data.</text>
</comment>
<proteinExistence type="predicted"/>
<dbReference type="RefSeq" id="WP_137341566.1">
    <property type="nucleotide sequence ID" value="NZ_BSQH01000020.1"/>
</dbReference>
<name>A0A4V6BKJ0_9BACT</name>
<keyword evidence="2" id="KW-1185">Reference proteome</keyword>
<accession>A0A4V6BKJ0</accession>
<protein>
    <submittedName>
        <fullName evidence="1">Uncharacterized protein</fullName>
    </submittedName>
</protein>
<evidence type="ECO:0000313" key="2">
    <source>
        <dbReference type="Proteomes" id="UP000304900"/>
    </source>
</evidence>
<gene>
    <name evidence="1" type="ORF">FDK13_18900</name>
</gene>
<sequence>MHKIYKVKTQSRRRDVGQVIGFTALLLLMALVFEARAQEGSQGNTTIFGGAQMTFFGNSDFMTPTGGTQPGVTLTERATATISYLNYFGNSLTATGVTDASYVDGYVRKYGTGQFIFPVGDNGNAGQFAASADGTSGAYFHADANIAVTNNLFTGANYPALPSGGPFATATKAALVGTVSTAEYWDIDGANATPITLTWDAGSSISTLTGGNLSKLSIVGWSVTNSRWEIIPSTLDVTSVLGGASALPAGSITSTASIIPNNYRAYTFAAAGGIPDLTITLDIDALSFPAAGTSKDFVINLYEINGSGATNPIVFRINKLSAFTITYPASSGNSNVFGGTPNENSNWTITENASFITVTAKTGVVIPANGQAVIGFNITRKTGISAGTTQNIAATITGGSGGETNIVNNAVITSVSATAN</sequence>
<evidence type="ECO:0000313" key="1">
    <source>
        <dbReference type="EMBL" id="TKT91023.1"/>
    </source>
</evidence>
<dbReference type="OrthoDB" id="934305at2"/>
<dbReference type="AlphaFoldDB" id="A0A4V6BKJ0"/>
<organism evidence="1 2">
    <name type="scientific">Dyadobacter frigoris</name>
    <dbReference type="NCBI Taxonomy" id="2576211"/>
    <lineage>
        <taxon>Bacteria</taxon>
        <taxon>Pseudomonadati</taxon>
        <taxon>Bacteroidota</taxon>
        <taxon>Cytophagia</taxon>
        <taxon>Cytophagales</taxon>
        <taxon>Spirosomataceae</taxon>
        <taxon>Dyadobacter</taxon>
    </lineage>
</organism>
<dbReference type="EMBL" id="SZVO01000008">
    <property type="protein sequence ID" value="TKT91023.1"/>
    <property type="molecule type" value="Genomic_DNA"/>
</dbReference>
<dbReference type="Proteomes" id="UP000304900">
    <property type="component" value="Unassembled WGS sequence"/>
</dbReference>
<reference evidence="1 2" key="1">
    <citation type="submission" date="2019-05" db="EMBL/GenBank/DDBJ databases">
        <title>Dyadobacter AR-3-8 sp. nov., isolated from arctic soil.</title>
        <authorList>
            <person name="Chaudhary D.K."/>
        </authorList>
    </citation>
    <scope>NUCLEOTIDE SEQUENCE [LARGE SCALE GENOMIC DNA]</scope>
    <source>
        <strain evidence="1 2">AR-3-8</strain>
    </source>
</reference>